<dbReference type="Pfam" id="PF12680">
    <property type="entry name" value="SnoaL_2"/>
    <property type="match status" value="1"/>
</dbReference>
<sequence>MGSSNIQDLVDRYLVAYNAFDIDGMVSLLSPDVRFENHSGGQLTAATNGIEEFRQLAEQSRSLFSEREQRITNLELGHESAVAAIAYRGKLAKDIPDGPPAGTLLDLQGISEFSFGNGRITKIVDRS</sequence>
<dbReference type="EMBL" id="LDJP01000047">
    <property type="protein sequence ID" value="KRG84885.1"/>
    <property type="molecule type" value="Genomic_DNA"/>
</dbReference>
<dbReference type="InterPro" id="IPR037401">
    <property type="entry name" value="SnoaL-like"/>
</dbReference>
<proteinExistence type="predicted"/>
<evidence type="ECO:0000259" key="1">
    <source>
        <dbReference type="Pfam" id="PF12680"/>
    </source>
</evidence>
<organism evidence="2 3">
    <name type="scientific">Stenotrophomonas daejeonensis</name>
    <dbReference type="NCBI Taxonomy" id="659018"/>
    <lineage>
        <taxon>Bacteria</taxon>
        <taxon>Pseudomonadati</taxon>
        <taxon>Pseudomonadota</taxon>
        <taxon>Gammaproteobacteria</taxon>
        <taxon>Lysobacterales</taxon>
        <taxon>Lysobacteraceae</taxon>
        <taxon>Stenotrophomonas</taxon>
    </lineage>
</organism>
<keyword evidence="3" id="KW-1185">Reference proteome</keyword>
<dbReference type="OrthoDB" id="582835at2"/>
<dbReference type="SUPFAM" id="SSF54427">
    <property type="entry name" value="NTF2-like"/>
    <property type="match status" value="1"/>
</dbReference>
<dbReference type="RefSeq" id="WP_057640844.1">
    <property type="nucleotide sequence ID" value="NZ_LDJP01000047.1"/>
</dbReference>
<comment type="caution">
    <text evidence="2">The sequence shown here is derived from an EMBL/GenBank/DDBJ whole genome shotgun (WGS) entry which is preliminary data.</text>
</comment>
<dbReference type="PATRIC" id="fig|659018.3.peg.1609"/>
<dbReference type="AlphaFoldDB" id="A0A0R0DTM4"/>
<protein>
    <recommendedName>
        <fullName evidence="1">SnoaL-like domain-containing protein</fullName>
    </recommendedName>
</protein>
<feature type="domain" description="SnoaL-like" evidence="1">
    <location>
        <begin position="10"/>
        <end position="122"/>
    </location>
</feature>
<dbReference type="Gene3D" id="3.10.450.50">
    <property type="match status" value="1"/>
</dbReference>
<evidence type="ECO:0000313" key="3">
    <source>
        <dbReference type="Proteomes" id="UP000050940"/>
    </source>
</evidence>
<dbReference type="InterPro" id="IPR032710">
    <property type="entry name" value="NTF2-like_dom_sf"/>
</dbReference>
<reference evidence="2 3" key="1">
    <citation type="submission" date="2015-05" db="EMBL/GenBank/DDBJ databases">
        <title>Genome sequencing and analysis of members of genus Stenotrophomonas.</title>
        <authorList>
            <person name="Patil P.P."/>
            <person name="Midha S."/>
            <person name="Patil P.B."/>
        </authorList>
    </citation>
    <scope>NUCLEOTIDE SEQUENCE [LARGE SCALE GENOMIC DNA]</scope>
    <source>
        <strain evidence="2 3">JCM 16244</strain>
    </source>
</reference>
<accession>A0A0R0DTM4</accession>
<dbReference type="STRING" id="659018.ABB34_08315"/>
<dbReference type="Proteomes" id="UP000050940">
    <property type="component" value="Unassembled WGS sequence"/>
</dbReference>
<name>A0A0R0DTM4_9GAMM</name>
<gene>
    <name evidence="2" type="ORF">ABB34_08315</name>
</gene>
<evidence type="ECO:0000313" key="2">
    <source>
        <dbReference type="EMBL" id="KRG84885.1"/>
    </source>
</evidence>